<gene>
    <name evidence="11" type="ORF">D9758_002903</name>
</gene>
<feature type="binding site" description="axial binding residue" evidence="8">
    <location>
        <position position="438"/>
    </location>
    <ligand>
        <name>heme</name>
        <dbReference type="ChEBI" id="CHEBI:30413"/>
    </ligand>
    <ligandPart>
        <name>Fe</name>
        <dbReference type="ChEBI" id="CHEBI:18248"/>
    </ligandPart>
</feature>
<evidence type="ECO:0000256" key="2">
    <source>
        <dbReference type="ARBA" id="ARBA00010617"/>
    </source>
</evidence>
<evidence type="ECO:0000313" key="11">
    <source>
        <dbReference type="EMBL" id="KAF5369081.1"/>
    </source>
</evidence>
<evidence type="ECO:0000313" key="12">
    <source>
        <dbReference type="Proteomes" id="UP000559256"/>
    </source>
</evidence>
<feature type="transmembrane region" description="Helical" evidence="10">
    <location>
        <begin position="12"/>
        <end position="34"/>
    </location>
</feature>
<dbReference type="InterPro" id="IPR001128">
    <property type="entry name" value="Cyt_P450"/>
</dbReference>
<dbReference type="InterPro" id="IPR002401">
    <property type="entry name" value="Cyt_P450_E_grp-I"/>
</dbReference>
<dbReference type="GO" id="GO:0005506">
    <property type="term" value="F:iron ion binding"/>
    <property type="evidence" value="ECO:0007669"/>
    <property type="project" value="InterPro"/>
</dbReference>
<comment type="similarity">
    <text evidence="2 9">Belongs to the cytochrome P450 family.</text>
</comment>
<protein>
    <recommendedName>
        <fullName evidence="13">Cytochrome P450</fullName>
    </recommendedName>
</protein>
<keyword evidence="10" id="KW-0812">Transmembrane</keyword>
<dbReference type="Gene3D" id="1.10.630.10">
    <property type="entry name" value="Cytochrome P450"/>
    <property type="match status" value="1"/>
</dbReference>
<dbReference type="InterPro" id="IPR036396">
    <property type="entry name" value="Cyt_P450_sf"/>
</dbReference>
<organism evidence="11 12">
    <name type="scientific">Tetrapyrgos nigripes</name>
    <dbReference type="NCBI Taxonomy" id="182062"/>
    <lineage>
        <taxon>Eukaryota</taxon>
        <taxon>Fungi</taxon>
        <taxon>Dikarya</taxon>
        <taxon>Basidiomycota</taxon>
        <taxon>Agaricomycotina</taxon>
        <taxon>Agaricomycetes</taxon>
        <taxon>Agaricomycetidae</taxon>
        <taxon>Agaricales</taxon>
        <taxon>Marasmiineae</taxon>
        <taxon>Marasmiaceae</taxon>
        <taxon>Tetrapyrgos</taxon>
    </lineage>
</organism>
<dbReference type="OrthoDB" id="1055148at2759"/>
<dbReference type="AlphaFoldDB" id="A0A8H5LTR2"/>
<evidence type="ECO:0008006" key="13">
    <source>
        <dbReference type="Google" id="ProtNLM"/>
    </source>
</evidence>
<dbReference type="Pfam" id="PF00067">
    <property type="entry name" value="p450"/>
    <property type="match status" value="1"/>
</dbReference>
<keyword evidence="5 9" id="KW-0560">Oxidoreductase</keyword>
<keyword evidence="4 8" id="KW-0479">Metal-binding</keyword>
<name>A0A8H5LTR2_9AGAR</name>
<keyword evidence="12" id="KW-1185">Reference proteome</keyword>
<sequence>MPYTVGIQAASLALLSAGLPAIFCMSIVMLLMIVSIMSSLQKDGVDTPAHLPTYSLFAVSPFFRRRFDFLNWGFQVTGHPIFQFSLLRDTVIVVSGDTGRQAFFSAKGFDLTEGFKMLSGAIPMVRGVTSDLQTKRIALIHKRLASVQKNERLNSLIPIIVEDSRRCMESWGPSGSFDPFEKVYELVFQVTVRTLSCSEISDDVALVSRLKKLYDTLDAGTTPATVLLPWLPTPSMLRKLWATKDIYDIVVAAIKSREESGISRDDTLQMLLDSGDDKLVVVGFIMGLLIAGARATGTTTCWLLTFLGSHPDWRAKAKSEVESLLSSQSSSTASATLSGRLSTIPLEAWEAETPVLDAIIKETLRVAQPHTAMRKNLGPETYIDGKLIPSGAYVVYPFSDVHLNPDLYPDPWRFDPGRSFQKETGYGYVGWGGGKTTCLGQRLAKVEMKVIAAMALMGFNHWVVDRDGKPADSPPTPNWNDILLCRPPQGSFSLRYERSGPAL</sequence>
<comment type="cofactor">
    <cofactor evidence="1 8">
        <name>heme</name>
        <dbReference type="ChEBI" id="CHEBI:30413"/>
    </cofactor>
</comment>
<evidence type="ECO:0000256" key="7">
    <source>
        <dbReference type="ARBA" id="ARBA00023033"/>
    </source>
</evidence>
<comment type="caution">
    <text evidence="11">The sequence shown here is derived from an EMBL/GenBank/DDBJ whole genome shotgun (WGS) entry which is preliminary data.</text>
</comment>
<dbReference type="PROSITE" id="PS00086">
    <property type="entry name" value="CYTOCHROME_P450"/>
    <property type="match status" value="1"/>
</dbReference>
<dbReference type="Proteomes" id="UP000559256">
    <property type="component" value="Unassembled WGS sequence"/>
</dbReference>
<dbReference type="PRINTS" id="PR00385">
    <property type="entry name" value="P450"/>
</dbReference>
<evidence type="ECO:0000256" key="8">
    <source>
        <dbReference type="PIRSR" id="PIRSR602401-1"/>
    </source>
</evidence>
<dbReference type="PRINTS" id="PR00463">
    <property type="entry name" value="EP450I"/>
</dbReference>
<evidence type="ECO:0000256" key="10">
    <source>
        <dbReference type="SAM" id="Phobius"/>
    </source>
</evidence>
<dbReference type="PANTHER" id="PTHR24286:SF24">
    <property type="entry name" value="LANOSTEROL 14-ALPHA DEMETHYLASE"/>
    <property type="match status" value="1"/>
</dbReference>
<keyword evidence="10" id="KW-1133">Transmembrane helix</keyword>
<keyword evidence="3 8" id="KW-0349">Heme</keyword>
<dbReference type="SUPFAM" id="SSF48264">
    <property type="entry name" value="Cytochrome P450"/>
    <property type="match status" value="1"/>
</dbReference>
<accession>A0A8H5LTR2</accession>
<reference evidence="11 12" key="1">
    <citation type="journal article" date="2020" name="ISME J.">
        <title>Uncovering the hidden diversity of litter-decomposition mechanisms in mushroom-forming fungi.</title>
        <authorList>
            <person name="Floudas D."/>
            <person name="Bentzer J."/>
            <person name="Ahren D."/>
            <person name="Johansson T."/>
            <person name="Persson P."/>
            <person name="Tunlid A."/>
        </authorList>
    </citation>
    <scope>NUCLEOTIDE SEQUENCE [LARGE SCALE GENOMIC DNA]</scope>
    <source>
        <strain evidence="11 12">CBS 291.85</strain>
    </source>
</reference>
<dbReference type="GO" id="GO:0020037">
    <property type="term" value="F:heme binding"/>
    <property type="evidence" value="ECO:0007669"/>
    <property type="project" value="InterPro"/>
</dbReference>
<keyword evidence="10" id="KW-0472">Membrane</keyword>
<dbReference type="GO" id="GO:0016705">
    <property type="term" value="F:oxidoreductase activity, acting on paired donors, with incorporation or reduction of molecular oxygen"/>
    <property type="evidence" value="ECO:0007669"/>
    <property type="project" value="InterPro"/>
</dbReference>
<dbReference type="GO" id="GO:0016125">
    <property type="term" value="P:sterol metabolic process"/>
    <property type="evidence" value="ECO:0007669"/>
    <property type="project" value="TreeGrafter"/>
</dbReference>
<keyword evidence="7 9" id="KW-0503">Monooxygenase</keyword>
<evidence type="ECO:0000256" key="6">
    <source>
        <dbReference type="ARBA" id="ARBA00023004"/>
    </source>
</evidence>
<dbReference type="InterPro" id="IPR017972">
    <property type="entry name" value="Cyt_P450_CS"/>
</dbReference>
<dbReference type="CDD" id="cd00302">
    <property type="entry name" value="cytochrome_P450"/>
    <property type="match status" value="1"/>
</dbReference>
<proteinExistence type="inferred from homology"/>
<dbReference type="GO" id="GO:0004497">
    <property type="term" value="F:monooxygenase activity"/>
    <property type="evidence" value="ECO:0007669"/>
    <property type="project" value="UniProtKB-KW"/>
</dbReference>
<dbReference type="EMBL" id="JAACJM010000014">
    <property type="protein sequence ID" value="KAF5369081.1"/>
    <property type="molecule type" value="Genomic_DNA"/>
</dbReference>
<dbReference type="PANTHER" id="PTHR24286">
    <property type="entry name" value="CYTOCHROME P450 26"/>
    <property type="match status" value="1"/>
</dbReference>
<evidence type="ECO:0000256" key="9">
    <source>
        <dbReference type="RuleBase" id="RU000461"/>
    </source>
</evidence>
<keyword evidence="6 8" id="KW-0408">Iron</keyword>
<evidence type="ECO:0000256" key="3">
    <source>
        <dbReference type="ARBA" id="ARBA00022617"/>
    </source>
</evidence>
<evidence type="ECO:0000256" key="1">
    <source>
        <dbReference type="ARBA" id="ARBA00001971"/>
    </source>
</evidence>
<evidence type="ECO:0000256" key="4">
    <source>
        <dbReference type="ARBA" id="ARBA00022723"/>
    </source>
</evidence>
<evidence type="ECO:0000256" key="5">
    <source>
        <dbReference type="ARBA" id="ARBA00023002"/>
    </source>
</evidence>